<dbReference type="Pfam" id="PF01144">
    <property type="entry name" value="CoA_trans"/>
    <property type="match status" value="1"/>
</dbReference>
<dbReference type="PANTHER" id="PTHR43293:SF3">
    <property type="entry name" value="CHOLESTEROL RING-CLEAVING HYDROLASE IPDB SUBUNIT"/>
    <property type="match status" value="1"/>
</dbReference>
<dbReference type="EMBL" id="JBGOSP010000002">
    <property type="protein sequence ID" value="MFA3835549.1"/>
    <property type="molecule type" value="Genomic_DNA"/>
</dbReference>
<proteinExistence type="inferred from homology"/>
<accession>A0ABV4SD70</accession>
<comment type="similarity">
    <text evidence="1">Belongs to the 3-oxoacid CoA-transferase subunit B family.</text>
</comment>
<dbReference type="PANTHER" id="PTHR43293">
    <property type="entry name" value="ACETATE COA-TRANSFERASE YDIF"/>
    <property type="match status" value="1"/>
</dbReference>
<keyword evidence="2" id="KW-0808">Transferase</keyword>
<gene>
    <name evidence="2" type="ORF">ACEG43_05025</name>
</gene>
<dbReference type="SMART" id="SM00882">
    <property type="entry name" value="CoA_trans"/>
    <property type="match status" value="1"/>
</dbReference>
<dbReference type="RefSeq" id="WP_372561536.1">
    <property type="nucleotide sequence ID" value="NZ_JBGOSP010000002.1"/>
</dbReference>
<dbReference type="Proteomes" id="UP001571476">
    <property type="component" value="Unassembled WGS sequence"/>
</dbReference>
<name>A0ABV4SD70_9ACTN</name>
<keyword evidence="3" id="KW-1185">Reference proteome</keyword>
<protein>
    <submittedName>
        <fullName evidence="2">CoA transferase subunit A</fullName>
    </submittedName>
</protein>
<dbReference type="InterPro" id="IPR004165">
    <property type="entry name" value="CoA_trans_fam_I"/>
</dbReference>
<dbReference type="SUPFAM" id="SSF100950">
    <property type="entry name" value="NagB/RpiA/CoA transferase-like"/>
    <property type="match status" value="1"/>
</dbReference>
<evidence type="ECO:0000313" key="3">
    <source>
        <dbReference type="Proteomes" id="UP001571476"/>
    </source>
</evidence>
<dbReference type="Gene3D" id="3.40.1080.10">
    <property type="entry name" value="Glutaconate Coenzyme A-transferase"/>
    <property type="match status" value="1"/>
</dbReference>
<dbReference type="GO" id="GO:0016740">
    <property type="term" value="F:transferase activity"/>
    <property type="evidence" value="ECO:0007669"/>
    <property type="project" value="UniProtKB-KW"/>
</dbReference>
<dbReference type="Gene3D" id="3.30.30.40">
    <property type="match status" value="1"/>
</dbReference>
<sequence>MTLLSAAGPDTVGAREELERRARPRVDKVVSARDAIGEYVADGDVIAVGGTNHARTPMALLIELLRQGRRGLSLARPLTCFEAELFIATGMADRLITSWVGIGHGWGLAKVLREYAESGRVVYEEWSHLGLGLRYKAGGMGIPFLPSYSMMGSDIGHRLNVEEVTCPYTGQSLNAVPSLNPDVALIHVQRCDVYGNAQIDGYELMDADIARAARRVVISTEEIVSTEVIQRDPSRTVIPAFAVDAVVHQPMGAYPHECYGRYLADEDAFRDYAERIRAQGAAGAREYVMSLVKHPHHDGFIGSVPSERLDNLVLGAKGMMPR</sequence>
<comment type="caution">
    <text evidence="2">The sequence shown here is derived from an EMBL/GenBank/DDBJ whole genome shotgun (WGS) entry which is preliminary data.</text>
</comment>
<evidence type="ECO:0000313" key="2">
    <source>
        <dbReference type="EMBL" id="MFA3835549.1"/>
    </source>
</evidence>
<evidence type="ECO:0000256" key="1">
    <source>
        <dbReference type="ARBA" id="ARBA00007047"/>
    </source>
</evidence>
<dbReference type="InterPro" id="IPR037171">
    <property type="entry name" value="NagB/RpiA_transferase-like"/>
</dbReference>
<organism evidence="2 3">
    <name type="scientific">Streptomyces aureus</name>
    <dbReference type="NCBI Taxonomy" id="193461"/>
    <lineage>
        <taxon>Bacteria</taxon>
        <taxon>Bacillati</taxon>
        <taxon>Actinomycetota</taxon>
        <taxon>Actinomycetes</taxon>
        <taxon>Kitasatosporales</taxon>
        <taxon>Streptomycetaceae</taxon>
        <taxon>Streptomyces</taxon>
    </lineage>
</organism>
<reference evidence="2 3" key="1">
    <citation type="submission" date="2024-08" db="EMBL/GenBank/DDBJ databases">
        <title>Genome sequence of Streptomyces aureus CACIA-1.46HGO.</title>
        <authorList>
            <person name="Evangelista-Martinez Z."/>
        </authorList>
    </citation>
    <scope>NUCLEOTIDE SEQUENCE [LARGE SCALE GENOMIC DNA]</scope>
    <source>
        <strain evidence="2 3">CACIA-1.46HGO</strain>
    </source>
</reference>